<dbReference type="GO" id="GO:0016787">
    <property type="term" value="F:hydrolase activity"/>
    <property type="evidence" value="ECO:0007669"/>
    <property type="project" value="UniProtKB-KW"/>
</dbReference>
<protein>
    <submittedName>
        <fullName evidence="2">Hydrolase</fullName>
    </submittedName>
</protein>
<organism evidence="2 3">
    <name type="scientific">Parashewanella curva</name>
    <dbReference type="NCBI Taxonomy" id="2338552"/>
    <lineage>
        <taxon>Bacteria</taxon>
        <taxon>Pseudomonadati</taxon>
        <taxon>Pseudomonadota</taxon>
        <taxon>Gammaproteobacteria</taxon>
        <taxon>Alteromonadales</taxon>
        <taxon>Shewanellaceae</taxon>
        <taxon>Parashewanella</taxon>
    </lineage>
</organism>
<dbReference type="PANTHER" id="PTHR15032">
    <property type="entry name" value="N-ACYL-PHOSPHATIDYLETHANOLAMINE-HYDROLYZING PHOSPHOLIPASE D"/>
    <property type="match status" value="1"/>
</dbReference>
<evidence type="ECO:0000259" key="1">
    <source>
        <dbReference type="Pfam" id="PF12706"/>
    </source>
</evidence>
<dbReference type="GO" id="GO:0005737">
    <property type="term" value="C:cytoplasm"/>
    <property type="evidence" value="ECO:0007669"/>
    <property type="project" value="TreeGrafter"/>
</dbReference>
<keyword evidence="2" id="KW-0378">Hydrolase</keyword>
<evidence type="ECO:0000313" key="3">
    <source>
        <dbReference type="Proteomes" id="UP000281474"/>
    </source>
</evidence>
<dbReference type="OrthoDB" id="9805728at2"/>
<dbReference type="SUPFAM" id="SSF56281">
    <property type="entry name" value="Metallo-hydrolase/oxidoreductase"/>
    <property type="match status" value="1"/>
</dbReference>
<reference evidence="2 3" key="1">
    <citation type="submission" date="2018-09" db="EMBL/GenBank/DDBJ databases">
        <title>Phylogeny of the Shewanellaceae, and recommendation for two new genera, Pseudoshewanella and Parashewanella.</title>
        <authorList>
            <person name="Wang G."/>
        </authorList>
    </citation>
    <scope>NUCLEOTIDE SEQUENCE [LARGE SCALE GENOMIC DNA]</scope>
    <source>
        <strain evidence="2 3">C51</strain>
    </source>
</reference>
<accession>A0A3L8PVQ0</accession>
<dbReference type="Gene3D" id="3.60.15.10">
    <property type="entry name" value="Ribonuclease Z/Hydroxyacylglutathione hydrolase-like"/>
    <property type="match status" value="1"/>
</dbReference>
<evidence type="ECO:0000313" key="2">
    <source>
        <dbReference type="EMBL" id="RLV59440.1"/>
    </source>
</evidence>
<dbReference type="InterPro" id="IPR036866">
    <property type="entry name" value="RibonucZ/Hydroxyglut_hydro"/>
</dbReference>
<proteinExistence type="predicted"/>
<feature type="domain" description="Metallo-beta-lactamase" evidence="1">
    <location>
        <begin position="105"/>
        <end position="298"/>
    </location>
</feature>
<dbReference type="EMBL" id="QZEI01000034">
    <property type="protein sequence ID" value="RLV59440.1"/>
    <property type="molecule type" value="Genomic_DNA"/>
</dbReference>
<dbReference type="Proteomes" id="UP000281474">
    <property type="component" value="Unassembled WGS sequence"/>
</dbReference>
<keyword evidence="3" id="KW-1185">Reference proteome</keyword>
<dbReference type="RefSeq" id="WP_121839271.1">
    <property type="nucleotide sequence ID" value="NZ_ML014783.1"/>
</dbReference>
<comment type="caution">
    <text evidence="2">The sequence shown here is derived from an EMBL/GenBank/DDBJ whole genome shotgun (WGS) entry which is preliminary data.</text>
</comment>
<gene>
    <name evidence="2" type="ORF">D5018_12115</name>
</gene>
<dbReference type="Pfam" id="PF12706">
    <property type="entry name" value="Lactamase_B_2"/>
    <property type="match status" value="1"/>
</dbReference>
<sequence>MKIKMVAGLIVIVGVVMLNACINKHNQPAEVKTKFQNSEWVDGFSFTNMLGIIKDYMTVSRKESVPTEAIPVAEIDADALNEETQDVVFKLGHSSLLFKLSGSLIMADPVFSERASPLQWMGPKRFHQPPITVDTLPNIDVVVISHDHYDHLDKAALAKLANKTQWFLVPLKVGKHLEEVGVSKDKIIELAWWQSQTINGIEYTLTPTQHFSGRGLFDKDTTLWGSWVINTGKQNLYFSGDSGYFSGFKEIGEKYGPFDLTFIETGAYNKRWSKVHMFPEQSVQAHLDLKGKVMMPIHNSTFDLALHDWHEPLDRVLKESNDKKIRLITPTVGQRVELSDLLRYENQQRWWK</sequence>
<dbReference type="AlphaFoldDB" id="A0A3L8PVQ0"/>
<dbReference type="InterPro" id="IPR001279">
    <property type="entry name" value="Metallo-B-lactamas"/>
</dbReference>
<name>A0A3L8PVQ0_9GAMM</name>
<dbReference type="PANTHER" id="PTHR15032:SF4">
    <property type="entry name" value="N-ACYL-PHOSPHATIDYLETHANOLAMINE-HYDROLYZING PHOSPHOLIPASE D"/>
    <property type="match status" value="1"/>
</dbReference>